<organism evidence="1">
    <name type="scientific">Salix viminalis</name>
    <name type="common">Common osier</name>
    <name type="synonym">Basket willow</name>
    <dbReference type="NCBI Taxonomy" id="40686"/>
    <lineage>
        <taxon>Eukaryota</taxon>
        <taxon>Viridiplantae</taxon>
        <taxon>Streptophyta</taxon>
        <taxon>Embryophyta</taxon>
        <taxon>Tracheophyta</taxon>
        <taxon>Spermatophyta</taxon>
        <taxon>Magnoliopsida</taxon>
        <taxon>eudicotyledons</taxon>
        <taxon>Gunneridae</taxon>
        <taxon>Pentapetalae</taxon>
        <taxon>rosids</taxon>
        <taxon>fabids</taxon>
        <taxon>Malpighiales</taxon>
        <taxon>Salicaceae</taxon>
        <taxon>Saliceae</taxon>
        <taxon>Salix</taxon>
    </lineage>
</organism>
<dbReference type="AlphaFoldDB" id="A0A6N2NLT1"/>
<accession>A0A6N2NLT1</accession>
<protein>
    <submittedName>
        <fullName evidence="1">Uncharacterized protein</fullName>
    </submittedName>
</protein>
<evidence type="ECO:0000313" key="1">
    <source>
        <dbReference type="EMBL" id="VFU66100.1"/>
    </source>
</evidence>
<gene>
    <name evidence="1" type="ORF">SVIM_LOCUS510842</name>
</gene>
<name>A0A6N2NLT1_SALVM</name>
<dbReference type="EMBL" id="CAADRP010002329">
    <property type="protein sequence ID" value="VFU66100.1"/>
    <property type="molecule type" value="Genomic_DNA"/>
</dbReference>
<proteinExistence type="predicted"/>
<sequence length="89" mass="10378">MYTTRGLGPKGYKYGKLGVFEVYDFPDVPCFHEKSLKNQRISMYRQLFPQSIAPRRATPDQELIPRNDVAFLLSQLCQAFRKAIRYQSS</sequence>
<reference evidence="1" key="1">
    <citation type="submission" date="2019-03" db="EMBL/GenBank/DDBJ databases">
        <authorList>
            <person name="Mank J."/>
            <person name="Almeida P."/>
        </authorList>
    </citation>
    <scope>NUCLEOTIDE SEQUENCE</scope>
    <source>
        <strain evidence="1">78183</strain>
    </source>
</reference>